<dbReference type="InterPro" id="IPR002181">
    <property type="entry name" value="Fibrinogen_a/b/g_C_dom"/>
</dbReference>
<dbReference type="PANTHER" id="PTHR46708:SF12">
    <property type="entry name" value="TENASCIN N"/>
    <property type="match status" value="1"/>
</dbReference>
<evidence type="ECO:0000259" key="12">
    <source>
        <dbReference type="PROSITE" id="PS51406"/>
    </source>
</evidence>
<dbReference type="InterPro" id="IPR003961">
    <property type="entry name" value="FN3_dom"/>
</dbReference>
<comment type="subcellular location">
    <subcellularLocation>
        <location evidence="1">Secreted</location>
        <location evidence="1">Extracellular space</location>
        <location evidence="1">Extracellular matrix</location>
    </subcellularLocation>
</comment>
<keyword evidence="5" id="KW-0245">EGF-like domain</keyword>
<dbReference type="PROSITE" id="PS01186">
    <property type="entry name" value="EGF_2"/>
    <property type="match status" value="2"/>
</dbReference>
<dbReference type="SMART" id="SM00060">
    <property type="entry name" value="FN3"/>
    <property type="match status" value="3"/>
</dbReference>
<feature type="domain" description="Fibrinogen C-terminal" evidence="12">
    <location>
        <begin position="528"/>
        <end position="743"/>
    </location>
</feature>
<dbReference type="FunFam" id="2.10.25.10:FF:000001">
    <property type="entry name" value="Tenascin C"/>
    <property type="match status" value="3"/>
</dbReference>
<accession>A0A444U269</accession>
<organism evidence="13 14">
    <name type="scientific">Acipenser ruthenus</name>
    <name type="common">Sterlet sturgeon</name>
    <dbReference type="NCBI Taxonomy" id="7906"/>
    <lineage>
        <taxon>Eukaryota</taxon>
        <taxon>Metazoa</taxon>
        <taxon>Chordata</taxon>
        <taxon>Craniata</taxon>
        <taxon>Vertebrata</taxon>
        <taxon>Euteleostomi</taxon>
        <taxon>Actinopterygii</taxon>
        <taxon>Chondrostei</taxon>
        <taxon>Acipenseriformes</taxon>
        <taxon>Acipenseridae</taxon>
        <taxon>Acipenser</taxon>
    </lineage>
</organism>
<feature type="domain" description="Fibronectin type-III" evidence="11">
    <location>
        <begin position="350"/>
        <end position="439"/>
    </location>
</feature>
<dbReference type="SMART" id="SM00186">
    <property type="entry name" value="FBG"/>
    <property type="match status" value="1"/>
</dbReference>
<dbReference type="InterPro" id="IPR036056">
    <property type="entry name" value="Fibrinogen-like_C"/>
</dbReference>
<keyword evidence="4" id="KW-0272">Extracellular matrix</keyword>
<proteinExistence type="inferred from homology"/>
<evidence type="ECO:0000256" key="3">
    <source>
        <dbReference type="ARBA" id="ARBA00022525"/>
    </source>
</evidence>
<evidence type="ECO:0000256" key="8">
    <source>
        <dbReference type="ARBA" id="ARBA00023157"/>
    </source>
</evidence>
<feature type="domain" description="Fibronectin type-III" evidence="11">
    <location>
        <begin position="440"/>
        <end position="530"/>
    </location>
</feature>
<dbReference type="PROSITE" id="PS00514">
    <property type="entry name" value="FIBRINOGEN_C_1"/>
    <property type="match status" value="1"/>
</dbReference>
<keyword evidence="9" id="KW-0325">Glycoprotein</keyword>
<dbReference type="PROSITE" id="PS00022">
    <property type="entry name" value="EGF_1"/>
    <property type="match status" value="2"/>
</dbReference>
<evidence type="ECO:0000256" key="10">
    <source>
        <dbReference type="SAM" id="SignalP"/>
    </source>
</evidence>
<dbReference type="PANTHER" id="PTHR46708">
    <property type="entry name" value="TENASCIN"/>
    <property type="match status" value="1"/>
</dbReference>
<keyword evidence="7" id="KW-0677">Repeat</keyword>
<dbReference type="CDD" id="cd00054">
    <property type="entry name" value="EGF_CA"/>
    <property type="match status" value="1"/>
</dbReference>
<dbReference type="Pfam" id="PF25024">
    <property type="entry name" value="EGF_TEN"/>
    <property type="match status" value="1"/>
</dbReference>
<dbReference type="CDD" id="cd00063">
    <property type="entry name" value="FN3"/>
    <property type="match status" value="3"/>
</dbReference>
<dbReference type="InterPro" id="IPR020837">
    <property type="entry name" value="Fibrinogen_CS"/>
</dbReference>
<evidence type="ECO:0000256" key="4">
    <source>
        <dbReference type="ARBA" id="ARBA00022530"/>
    </source>
</evidence>
<keyword evidence="6 10" id="KW-0732">Signal</keyword>
<sequence>MTVSIRPLLLLGALCFCSVLITADKPAPDQTGDHEVTFRHIYNIDLPTSSDCKVELDSLPAKGDGTELVATPVGLNADNNMVFKHNIRLQTPKCDCGASEAFKSMLFKLNRLEEEVTYLKDQCSQGCCGGGAGLASLCSGHGTFKRDTCGCDCDEGWEGEDCSRRSCPNECNDNGRCVDGKCVCYEGYTGVDCSEQLCLNDCSDKGRCVDGKCQCFSGFTDEDCSQRTCLNDCSSNGECDDGVCICEEGFFGDDCSQVLSPKNFRLVKASEESLLVNWDYVPGAEYYLLTYYPEGAEGTIKQIKVPKTKNSHLITGLTSGVNYIINLYTFIKDISSEPCNLEASTVVSSIDSVKVVSQMEYSIHVEWKNPPTEVDFFKLTTVNPEGQENEVRVQMAKGAKTSYIVRDLQPGTLYLIKVQAVKEDIEGKPSSVNGVTEIDAPTNLRVTDAKQASGVVTWTPPQAVISGYILSYKRADGKGQETEKTLSSTDGSYLLGGMEQGVHYIVRLVAFRGAMRSKTVETTFTTVGDLFPFPMDCTQAMKNGKTSNGIYTIYLNSDRSQPMKVYCDMTTDGGGWIVIQRRNSGKTDFLKRWKNYTQGFGDMNEEFWLGLDKMYDLTNSQQYELRVDLRAGSESVYAIYDNFKLAPAKQKYQLTVGNYRGTAGDAMTYHQGRNFTTIDRDNDIALSNCAFTHRGAWWYKNCHLANLNGQYGQTTHSVGVNWEPWKGHEFSIPFVEMKIRPRIYSENPVLGRKKRSLAGRGKRRTE</sequence>
<dbReference type="Gene3D" id="2.10.25.10">
    <property type="entry name" value="Laminin"/>
    <property type="match status" value="3"/>
</dbReference>
<evidence type="ECO:0000259" key="11">
    <source>
        <dbReference type="PROSITE" id="PS50853"/>
    </source>
</evidence>
<comment type="caution">
    <text evidence="13">The sequence shown here is derived from an EMBL/GenBank/DDBJ whole genome shotgun (WGS) entry which is preliminary data.</text>
</comment>
<comment type="similarity">
    <text evidence="2">Belongs to the tenascin family.</text>
</comment>
<dbReference type="Gene3D" id="2.60.40.10">
    <property type="entry name" value="Immunoglobulins"/>
    <property type="match status" value="3"/>
</dbReference>
<dbReference type="NCBIfam" id="NF040941">
    <property type="entry name" value="GGGWT_bact"/>
    <property type="match status" value="1"/>
</dbReference>
<protein>
    <submittedName>
        <fullName evidence="13">Tenascin-N</fullName>
    </submittedName>
</protein>
<dbReference type="InterPro" id="IPR000742">
    <property type="entry name" value="EGF"/>
</dbReference>
<dbReference type="CDD" id="cd00087">
    <property type="entry name" value="FReD"/>
    <property type="match status" value="1"/>
</dbReference>
<evidence type="ECO:0000313" key="14">
    <source>
        <dbReference type="Proteomes" id="UP000289886"/>
    </source>
</evidence>
<dbReference type="InterPro" id="IPR036116">
    <property type="entry name" value="FN3_sf"/>
</dbReference>
<dbReference type="PROSITE" id="PS50853">
    <property type="entry name" value="FN3"/>
    <property type="match status" value="3"/>
</dbReference>
<dbReference type="GO" id="GO:0098966">
    <property type="term" value="C:perisynaptic extracellular matrix"/>
    <property type="evidence" value="ECO:0007669"/>
    <property type="project" value="TreeGrafter"/>
</dbReference>
<feature type="signal peptide" evidence="10">
    <location>
        <begin position="1"/>
        <end position="23"/>
    </location>
</feature>
<dbReference type="InterPro" id="IPR014716">
    <property type="entry name" value="Fibrinogen_a/b/g_C_1"/>
</dbReference>
<dbReference type="SUPFAM" id="SSF56496">
    <property type="entry name" value="Fibrinogen C-terminal domain-like"/>
    <property type="match status" value="1"/>
</dbReference>
<dbReference type="Pfam" id="PF00147">
    <property type="entry name" value="Fibrinogen_C"/>
    <property type="match status" value="1"/>
</dbReference>
<keyword evidence="3" id="KW-0964">Secreted</keyword>
<dbReference type="FunFam" id="3.90.215.10:FF:000001">
    <property type="entry name" value="Tenascin isoform 1"/>
    <property type="match status" value="1"/>
</dbReference>
<evidence type="ECO:0000256" key="1">
    <source>
        <dbReference type="ARBA" id="ARBA00004498"/>
    </source>
</evidence>
<evidence type="ECO:0000256" key="7">
    <source>
        <dbReference type="ARBA" id="ARBA00022737"/>
    </source>
</evidence>
<keyword evidence="8" id="KW-1015">Disulfide bond</keyword>
<reference evidence="13 14" key="1">
    <citation type="submission" date="2019-01" db="EMBL/GenBank/DDBJ databases">
        <title>Draft Genome and Complete Hox-Cluster Characterization of the Sterlet Sturgeon (Acipenser ruthenus).</title>
        <authorList>
            <person name="Wei Q."/>
        </authorList>
    </citation>
    <scope>NUCLEOTIDE SEQUENCE [LARGE SCALE GENOMIC DNA]</scope>
    <source>
        <strain evidence="13">WHYD16114868_AA</strain>
        <tissue evidence="13">Blood</tissue>
    </source>
</reference>
<dbReference type="SUPFAM" id="SSF49265">
    <property type="entry name" value="Fibronectin type III"/>
    <property type="match status" value="2"/>
</dbReference>
<evidence type="ECO:0000313" key="13">
    <source>
        <dbReference type="EMBL" id="RXM29272.1"/>
    </source>
</evidence>
<dbReference type="Gene3D" id="6.10.250.2590">
    <property type="match status" value="1"/>
</dbReference>
<dbReference type="Proteomes" id="UP000289886">
    <property type="component" value="Unassembled WGS sequence"/>
</dbReference>
<dbReference type="SMART" id="SM00181">
    <property type="entry name" value="EGF"/>
    <property type="match status" value="3"/>
</dbReference>
<dbReference type="AlphaFoldDB" id="A0A444U269"/>
<feature type="domain" description="Fibronectin type-III" evidence="11">
    <location>
        <begin position="260"/>
        <end position="349"/>
    </location>
</feature>
<evidence type="ECO:0000256" key="5">
    <source>
        <dbReference type="ARBA" id="ARBA00022536"/>
    </source>
</evidence>
<dbReference type="InterPro" id="IPR013783">
    <property type="entry name" value="Ig-like_fold"/>
</dbReference>
<gene>
    <name evidence="13" type="ORF">EOD39_8947</name>
</gene>
<dbReference type="GO" id="GO:0005615">
    <property type="term" value="C:extracellular space"/>
    <property type="evidence" value="ECO:0007669"/>
    <property type="project" value="TreeGrafter"/>
</dbReference>
<dbReference type="InterPro" id="IPR050991">
    <property type="entry name" value="ECM_Regulatory_Proteins"/>
</dbReference>
<dbReference type="Pfam" id="PF00041">
    <property type="entry name" value="fn3"/>
    <property type="match status" value="3"/>
</dbReference>
<dbReference type="PROSITE" id="PS51406">
    <property type="entry name" value="FIBRINOGEN_C_2"/>
    <property type="match status" value="1"/>
</dbReference>
<keyword evidence="14" id="KW-1185">Reference proteome</keyword>
<feature type="chain" id="PRO_5019310010" evidence="10">
    <location>
        <begin position="24"/>
        <end position="766"/>
    </location>
</feature>
<evidence type="ECO:0000256" key="2">
    <source>
        <dbReference type="ARBA" id="ARBA00008673"/>
    </source>
</evidence>
<dbReference type="EMBL" id="SCEB01215494">
    <property type="protein sequence ID" value="RXM29272.1"/>
    <property type="molecule type" value="Genomic_DNA"/>
</dbReference>
<dbReference type="GO" id="GO:0030155">
    <property type="term" value="P:regulation of cell adhesion"/>
    <property type="evidence" value="ECO:0007669"/>
    <property type="project" value="TreeGrafter"/>
</dbReference>
<dbReference type="Gene3D" id="3.90.215.10">
    <property type="entry name" value="Gamma Fibrinogen, chain A, domain 1"/>
    <property type="match status" value="1"/>
</dbReference>
<name>A0A444U269_ACIRT</name>
<evidence type="ECO:0000256" key="6">
    <source>
        <dbReference type="ARBA" id="ARBA00022729"/>
    </source>
</evidence>
<evidence type="ECO:0000256" key="9">
    <source>
        <dbReference type="ARBA" id="ARBA00023180"/>
    </source>
</evidence>